<accession>A0A200R8D1</accession>
<name>A0A200R8D1_MACCD</name>
<dbReference type="OrthoDB" id="1748148at2759"/>
<evidence type="ECO:0000313" key="2">
    <source>
        <dbReference type="Proteomes" id="UP000195402"/>
    </source>
</evidence>
<dbReference type="AlphaFoldDB" id="A0A200R8D1"/>
<evidence type="ECO:0000313" key="1">
    <source>
        <dbReference type="EMBL" id="OVA18994.1"/>
    </source>
</evidence>
<dbReference type="EMBL" id="MVGT01000323">
    <property type="protein sequence ID" value="OVA18994.1"/>
    <property type="molecule type" value="Genomic_DNA"/>
</dbReference>
<organism evidence="1 2">
    <name type="scientific">Macleaya cordata</name>
    <name type="common">Five-seeded plume-poppy</name>
    <name type="synonym">Bocconia cordata</name>
    <dbReference type="NCBI Taxonomy" id="56857"/>
    <lineage>
        <taxon>Eukaryota</taxon>
        <taxon>Viridiplantae</taxon>
        <taxon>Streptophyta</taxon>
        <taxon>Embryophyta</taxon>
        <taxon>Tracheophyta</taxon>
        <taxon>Spermatophyta</taxon>
        <taxon>Magnoliopsida</taxon>
        <taxon>Ranunculales</taxon>
        <taxon>Papaveraceae</taxon>
        <taxon>Papaveroideae</taxon>
        <taxon>Macleaya</taxon>
    </lineage>
</organism>
<keyword evidence="2" id="KW-1185">Reference proteome</keyword>
<gene>
    <name evidence="1" type="ORF">BVC80_2969g1</name>
</gene>
<comment type="caution">
    <text evidence="1">The sequence shown here is derived from an EMBL/GenBank/DDBJ whole genome shotgun (WGS) entry which is preliminary data.</text>
</comment>
<dbReference type="STRING" id="56857.A0A200R8D1"/>
<evidence type="ECO:0008006" key="3">
    <source>
        <dbReference type="Google" id="ProtNLM"/>
    </source>
</evidence>
<protein>
    <recommendedName>
        <fullName evidence="3">Major facilitator superfamily domain</fullName>
    </recommendedName>
</protein>
<dbReference type="Proteomes" id="UP000195402">
    <property type="component" value="Unassembled WGS sequence"/>
</dbReference>
<reference evidence="1 2" key="1">
    <citation type="journal article" date="2017" name="Mol. Plant">
        <title>The Genome of Medicinal Plant Macleaya cordata Provides New Insights into Benzylisoquinoline Alkaloids Metabolism.</title>
        <authorList>
            <person name="Liu X."/>
            <person name="Liu Y."/>
            <person name="Huang P."/>
            <person name="Ma Y."/>
            <person name="Qing Z."/>
            <person name="Tang Q."/>
            <person name="Cao H."/>
            <person name="Cheng P."/>
            <person name="Zheng Y."/>
            <person name="Yuan Z."/>
            <person name="Zhou Y."/>
            <person name="Liu J."/>
            <person name="Tang Z."/>
            <person name="Zhuo Y."/>
            <person name="Zhang Y."/>
            <person name="Yu L."/>
            <person name="Huang J."/>
            <person name="Yang P."/>
            <person name="Peng Q."/>
            <person name="Zhang J."/>
            <person name="Jiang W."/>
            <person name="Zhang Z."/>
            <person name="Lin K."/>
            <person name="Ro D.K."/>
            <person name="Chen X."/>
            <person name="Xiong X."/>
            <person name="Shang Y."/>
            <person name="Huang S."/>
            <person name="Zeng J."/>
        </authorList>
    </citation>
    <scope>NUCLEOTIDE SEQUENCE [LARGE SCALE GENOMIC DNA]</scope>
    <source>
        <strain evidence="2">cv. BLH2017</strain>
        <tissue evidence="1">Root</tissue>
    </source>
</reference>
<dbReference type="InParanoid" id="A0A200R8D1"/>
<sequence length="160" mass="18369">MSAGAGVFLLPLTPRISPLQKRKDLNDSRRKNIFCADFKSQKRRVQNLYSPKPPRNEFRILLRNLGISEGFSHLPEIGRVRADVKSEPYEITADSAPDSVKFSEVVSSEDVLQSTVPWWEEFPKRWMIVILCFSAFLLCNMDRVSNKLLQSILDRSISLK</sequence>
<proteinExistence type="predicted"/>